<feature type="non-terminal residue" evidence="1">
    <location>
        <position position="337"/>
    </location>
</feature>
<sequence length="337" mass="39804">ILHLPAKPLSMIYMALSNIDDALHLARCCTYLNGVFEEQRLEIFRHIIQTADHHTYDPHLSNEIGLHEHFAREMYTTPEIRLDPPRRKALISDYKASRKSSPVLSAEMVWETVVRWQAMRLLFDFYCDESVQGTYGKSAYHWEYDDEAIWDTRNPFPPPSGSMCQRLVSLGDKQRQRVYERFYKALTANWWVAGRRWSAKVDVYESSKQECYVKLADMAEELRHLINPTHRLQEILDMVEIYDFVWSFLARKALQLTSPADWMAAWDSCPIHRVPHRCYHKAHDPWVRYLKHILEYLRPPSIIELVLSAQWAARGDWRVDHEAYLRHLGAMDEPYGV</sequence>
<dbReference type="EMBL" id="MSFK01000021">
    <property type="protein sequence ID" value="PWY80758.1"/>
    <property type="molecule type" value="Genomic_DNA"/>
</dbReference>
<organism evidence="1 2">
    <name type="scientific">Aspergillus sclerotioniger CBS 115572</name>
    <dbReference type="NCBI Taxonomy" id="1450535"/>
    <lineage>
        <taxon>Eukaryota</taxon>
        <taxon>Fungi</taxon>
        <taxon>Dikarya</taxon>
        <taxon>Ascomycota</taxon>
        <taxon>Pezizomycotina</taxon>
        <taxon>Eurotiomycetes</taxon>
        <taxon>Eurotiomycetidae</taxon>
        <taxon>Eurotiales</taxon>
        <taxon>Aspergillaceae</taxon>
        <taxon>Aspergillus</taxon>
        <taxon>Aspergillus subgen. Circumdati</taxon>
    </lineage>
</organism>
<comment type="caution">
    <text evidence="1">The sequence shown here is derived from an EMBL/GenBank/DDBJ whole genome shotgun (WGS) entry which is preliminary data.</text>
</comment>
<dbReference type="OrthoDB" id="5384804at2759"/>
<reference evidence="1 2" key="1">
    <citation type="submission" date="2016-12" db="EMBL/GenBank/DDBJ databases">
        <title>The genomes of Aspergillus section Nigri reveals drivers in fungal speciation.</title>
        <authorList>
            <consortium name="DOE Joint Genome Institute"/>
            <person name="Vesth T.C."/>
            <person name="Nybo J."/>
            <person name="Theobald S."/>
            <person name="Brandl J."/>
            <person name="Frisvad J.C."/>
            <person name="Nielsen K.F."/>
            <person name="Lyhne E.K."/>
            <person name="Kogle M.E."/>
            <person name="Kuo A."/>
            <person name="Riley R."/>
            <person name="Clum A."/>
            <person name="Nolan M."/>
            <person name="Lipzen A."/>
            <person name="Salamov A."/>
            <person name="Henrissat B."/>
            <person name="Wiebenga A."/>
            <person name="De Vries R.P."/>
            <person name="Grigoriev I.V."/>
            <person name="Mortensen U.H."/>
            <person name="Andersen M.R."/>
            <person name="Baker S.E."/>
        </authorList>
    </citation>
    <scope>NUCLEOTIDE SEQUENCE [LARGE SCALE GENOMIC DNA]</scope>
    <source>
        <strain evidence="1 2">CBS 115572</strain>
    </source>
</reference>
<name>A0A317W6X2_9EURO</name>
<dbReference type="GeneID" id="37109689"/>
<dbReference type="AlphaFoldDB" id="A0A317W6X2"/>
<gene>
    <name evidence="1" type="ORF">BO94DRAFT_452667</name>
</gene>
<feature type="non-terminal residue" evidence="1">
    <location>
        <position position="1"/>
    </location>
</feature>
<evidence type="ECO:0000313" key="2">
    <source>
        <dbReference type="Proteomes" id="UP000246702"/>
    </source>
</evidence>
<keyword evidence="2" id="KW-1185">Reference proteome</keyword>
<proteinExistence type="predicted"/>
<accession>A0A317W6X2</accession>
<evidence type="ECO:0008006" key="3">
    <source>
        <dbReference type="Google" id="ProtNLM"/>
    </source>
</evidence>
<evidence type="ECO:0000313" key="1">
    <source>
        <dbReference type="EMBL" id="PWY80758.1"/>
    </source>
</evidence>
<protein>
    <recommendedName>
        <fullName evidence="3">F-box domain-containing protein</fullName>
    </recommendedName>
</protein>
<dbReference type="RefSeq" id="XP_025465360.1">
    <property type="nucleotide sequence ID" value="XM_025607546.1"/>
</dbReference>
<dbReference type="Proteomes" id="UP000246702">
    <property type="component" value="Unassembled WGS sequence"/>
</dbReference>